<evidence type="ECO:0000313" key="1">
    <source>
        <dbReference type="EMBL" id="MBC1399855.1"/>
    </source>
</evidence>
<accession>A0A841YHH3</accession>
<sequence>MKQFYDETHSSGEESSRTLWYGYFDSTKDEGLKNQICQLVEADLQKKFEKTPTATHWIFYREELQKDALTETIRSSMMIRFREGKYVVHYNMSDFEFVLFYDAITTWVKELENQLNRK</sequence>
<name>A0A841YHH3_9LIST</name>
<dbReference type="RefSeq" id="WP_007545234.1">
    <property type="nucleotide sequence ID" value="NZ_JAARPY010000019.1"/>
</dbReference>
<protein>
    <submittedName>
        <fullName evidence="1">Uncharacterized protein</fullName>
    </submittedName>
</protein>
<reference evidence="1 2" key="1">
    <citation type="submission" date="2020-03" db="EMBL/GenBank/DDBJ databases">
        <title>Soil Listeria distribution.</title>
        <authorList>
            <person name="Liao J."/>
            <person name="Wiedmann M."/>
        </authorList>
    </citation>
    <scope>NUCLEOTIDE SEQUENCE [LARGE SCALE GENOMIC DNA]</scope>
    <source>
        <strain evidence="1 2">FSL L7-1645</strain>
    </source>
</reference>
<organism evidence="1 2">
    <name type="scientific">Listeria fleischmannii</name>
    <dbReference type="NCBI Taxonomy" id="1069827"/>
    <lineage>
        <taxon>Bacteria</taxon>
        <taxon>Bacillati</taxon>
        <taxon>Bacillota</taxon>
        <taxon>Bacilli</taxon>
        <taxon>Bacillales</taxon>
        <taxon>Listeriaceae</taxon>
        <taxon>Listeria</taxon>
    </lineage>
</organism>
<dbReference type="Proteomes" id="UP000571128">
    <property type="component" value="Unassembled WGS sequence"/>
</dbReference>
<comment type="caution">
    <text evidence="1">The sequence shown here is derived from an EMBL/GenBank/DDBJ whole genome shotgun (WGS) entry which is preliminary data.</text>
</comment>
<dbReference type="EMBL" id="JAARPY010000019">
    <property type="protein sequence ID" value="MBC1399855.1"/>
    <property type="molecule type" value="Genomic_DNA"/>
</dbReference>
<proteinExistence type="predicted"/>
<gene>
    <name evidence="1" type="ORF">HB844_13400</name>
</gene>
<dbReference type="AlphaFoldDB" id="A0A841YHH3"/>
<evidence type="ECO:0000313" key="2">
    <source>
        <dbReference type="Proteomes" id="UP000571128"/>
    </source>
</evidence>